<accession>A0A2V3IXU8</accession>
<evidence type="ECO:0000313" key="2">
    <source>
        <dbReference type="Proteomes" id="UP000247409"/>
    </source>
</evidence>
<reference evidence="1 2" key="1">
    <citation type="journal article" date="2018" name="Mol. Biol. Evol.">
        <title>Analysis of the draft genome of the red seaweed Gracilariopsis chorda provides insights into genome size evolution in Rhodophyta.</title>
        <authorList>
            <person name="Lee J."/>
            <person name="Yang E.C."/>
            <person name="Graf L."/>
            <person name="Yang J.H."/>
            <person name="Qiu H."/>
            <person name="Zel Zion U."/>
            <person name="Chan C.X."/>
            <person name="Stephens T.G."/>
            <person name="Weber A.P.M."/>
            <person name="Boo G.H."/>
            <person name="Boo S.M."/>
            <person name="Kim K.M."/>
            <person name="Shin Y."/>
            <person name="Jung M."/>
            <person name="Lee S.J."/>
            <person name="Yim H.S."/>
            <person name="Lee J.H."/>
            <person name="Bhattacharya D."/>
            <person name="Yoon H.S."/>
        </authorList>
    </citation>
    <scope>NUCLEOTIDE SEQUENCE [LARGE SCALE GENOMIC DNA]</scope>
    <source>
        <strain evidence="1 2">SKKU-2015</strain>
        <tissue evidence="1">Whole body</tissue>
    </source>
</reference>
<dbReference type="EMBL" id="NBIV01000031">
    <property type="protein sequence ID" value="PXF46976.1"/>
    <property type="molecule type" value="Genomic_DNA"/>
</dbReference>
<dbReference type="Proteomes" id="UP000247409">
    <property type="component" value="Unassembled WGS sequence"/>
</dbReference>
<organism evidence="1 2">
    <name type="scientific">Gracilariopsis chorda</name>
    <dbReference type="NCBI Taxonomy" id="448386"/>
    <lineage>
        <taxon>Eukaryota</taxon>
        <taxon>Rhodophyta</taxon>
        <taxon>Florideophyceae</taxon>
        <taxon>Rhodymeniophycidae</taxon>
        <taxon>Gracilariales</taxon>
        <taxon>Gracilariaceae</taxon>
        <taxon>Gracilariopsis</taxon>
    </lineage>
</organism>
<dbReference type="PANTHER" id="PTHR47150">
    <property type="entry name" value="OS12G0169200 PROTEIN"/>
    <property type="match status" value="1"/>
</dbReference>
<evidence type="ECO:0000313" key="1">
    <source>
        <dbReference type="EMBL" id="PXF46976.1"/>
    </source>
</evidence>
<proteinExistence type="predicted"/>
<dbReference type="OrthoDB" id="124998at2759"/>
<dbReference type="AlphaFoldDB" id="A0A2V3IXU8"/>
<dbReference type="PANTHER" id="PTHR47150:SF5">
    <property type="entry name" value="OS07G0546750 PROTEIN"/>
    <property type="match status" value="1"/>
</dbReference>
<sequence length="206" mass="23034">MSSPPHSNTSLSSDSELETYATAVFVACATTIMEALFQMQAKLGGSRKGKKAKRDVQRSQVALRIDNDYFCRYTAGAPIFSEAEFKRRERLPREVWEMLRVVVCTVDIYFTPNPDAFLRGGASANQKLTAALHQLCFGFSADAVVEYVQMAQSRNIECLKRYSYAVFGAFEREWLGYMNEEDIVRIEDSCNSLGLPGCLVCVDCAS</sequence>
<protein>
    <submittedName>
        <fullName evidence="1">Uncharacterized protein</fullName>
    </submittedName>
</protein>
<name>A0A2V3IXU8_9FLOR</name>
<gene>
    <name evidence="1" type="ORF">BWQ96_03314</name>
</gene>
<keyword evidence="2" id="KW-1185">Reference proteome</keyword>
<comment type="caution">
    <text evidence="1">The sequence shown here is derived from an EMBL/GenBank/DDBJ whole genome shotgun (WGS) entry which is preliminary data.</text>
</comment>